<evidence type="ECO:0000313" key="2">
    <source>
        <dbReference type="Proteomes" id="UP000533482"/>
    </source>
</evidence>
<accession>A0A8S7N432</accession>
<reference evidence="1 2" key="1">
    <citation type="submission" date="2019-09" db="EMBL/GenBank/DDBJ databases">
        <authorList>
            <consortium name="NARMS: The National Antimicrobial Resistance Monitoring System"/>
        </authorList>
    </citation>
    <scope>NUCLEOTIDE SEQUENCE [LARGE SCALE GENOMIC DNA]</scope>
    <source>
        <strain evidence="1 2">FSIS11923834</strain>
    </source>
</reference>
<organism evidence="1 2">
    <name type="scientific">Escherichia coli</name>
    <dbReference type="NCBI Taxonomy" id="562"/>
    <lineage>
        <taxon>Bacteria</taxon>
        <taxon>Pseudomonadati</taxon>
        <taxon>Pseudomonadota</taxon>
        <taxon>Gammaproteobacteria</taxon>
        <taxon>Enterobacterales</taxon>
        <taxon>Enterobacteriaceae</taxon>
        <taxon>Escherichia</taxon>
    </lineage>
</organism>
<evidence type="ECO:0000313" key="1">
    <source>
        <dbReference type="EMBL" id="EFE8675871.1"/>
    </source>
</evidence>
<dbReference type="SUPFAM" id="SSF53850">
    <property type="entry name" value="Periplasmic binding protein-like II"/>
    <property type="match status" value="1"/>
</dbReference>
<name>A0A8S7N432_ECOLX</name>
<protein>
    <recommendedName>
        <fullName evidence="3">LysR family transcriptional regulator</fullName>
    </recommendedName>
</protein>
<comment type="caution">
    <text evidence="1">The sequence shown here is derived from an EMBL/GenBank/DDBJ whole genome shotgun (WGS) entry which is preliminary data.</text>
</comment>
<gene>
    <name evidence="1" type="ORF">F7N46_22645</name>
</gene>
<dbReference type="EMBL" id="AASOHJ010000043">
    <property type="protein sequence ID" value="EFE8675871.1"/>
    <property type="molecule type" value="Genomic_DNA"/>
</dbReference>
<proteinExistence type="predicted"/>
<sequence>MRGKISGNRNLTVLRTLPDSYSQNRIRDADVAIVTRDKPGRGEFLFSEQLVWAGAKNSVIREDQRLSVAVYEYGSEARKKVMTALGKLPCGYRIAYSSPYVAGQIAAVESGTAIAVLTRCSVPDSLHIINSGQLPTLPSLDVVVISCDNTANTKLNELLVNEIKLQLSR</sequence>
<dbReference type="Gene3D" id="3.40.190.10">
    <property type="entry name" value="Periplasmic binding protein-like II"/>
    <property type="match status" value="2"/>
</dbReference>
<dbReference type="Proteomes" id="UP000533482">
    <property type="component" value="Unassembled WGS sequence"/>
</dbReference>
<evidence type="ECO:0008006" key="3">
    <source>
        <dbReference type="Google" id="ProtNLM"/>
    </source>
</evidence>
<dbReference type="AlphaFoldDB" id="A0A8S7N432"/>